<name>A0A0G3H0L6_9CORY</name>
<reference evidence="2" key="2">
    <citation type="submission" date="2015-05" db="EMBL/GenBank/DDBJ databases">
        <title>Complete genome sequence of Corynebacterium mustelae DSM 45274, isolated from various tissues of a male ferret with lethal sepsis.</title>
        <authorList>
            <person name="Ruckert C."/>
            <person name="Albersmeier A."/>
            <person name="Winkler A."/>
            <person name="Tauch A."/>
        </authorList>
    </citation>
    <scope>NUCLEOTIDE SEQUENCE [LARGE SCALE GENOMIC DNA]</scope>
    <source>
        <strain evidence="2">DSM 45274</strain>
    </source>
</reference>
<sequence>MTTFSEQYLARTDEQRTDFLRSLDPDITLTDEDLTCVITDLHRTEDDQLQIEIFQFLWDFFPTSPEAKDAVMSFIKQDNPDELVLSHAAMVLRHFTLTDEDFEAIYRSIETHRTNDYYQLSVDNLIRAIGLTLRQGSRPTALKLLENGYIDQEWFSLYPA</sequence>
<dbReference type="EMBL" id="CP011542">
    <property type="protein sequence ID" value="AKK06305.1"/>
    <property type="molecule type" value="Genomic_DNA"/>
</dbReference>
<proteinExistence type="predicted"/>
<keyword evidence="2" id="KW-1185">Reference proteome</keyword>
<accession>A0A0G3H0L6</accession>
<dbReference type="KEGG" id="cmv:CMUST_09945"/>
<evidence type="ECO:0000313" key="1">
    <source>
        <dbReference type="EMBL" id="AKK06305.1"/>
    </source>
</evidence>
<organism evidence="1 2">
    <name type="scientific">Corynebacterium mustelae</name>
    <dbReference type="NCBI Taxonomy" id="571915"/>
    <lineage>
        <taxon>Bacteria</taxon>
        <taxon>Bacillati</taxon>
        <taxon>Actinomycetota</taxon>
        <taxon>Actinomycetes</taxon>
        <taxon>Mycobacteriales</taxon>
        <taxon>Corynebacteriaceae</taxon>
        <taxon>Corynebacterium</taxon>
    </lineage>
</organism>
<reference evidence="1 2" key="1">
    <citation type="journal article" date="2015" name="Genome Announc.">
        <title>Complete Genome Sequence of the Type Strain Corynebacterium mustelae DSM 45274, Isolated from Various Tissues of a Male Ferret with Lethal Sepsis.</title>
        <authorList>
            <person name="Ruckert C."/>
            <person name="Eimer J."/>
            <person name="Winkler A."/>
            <person name="Tauch A."/>
        </authorList>
    </citation>
    <scope>NUCLEOTIDE SEQUENCE [LARGE SCALE GENOMIC DNA]</scope>
    <source>
        <strain evidence="1 2">DSM 45274</strain>
    </source>
</reference>
<evidence type="ECO:0000313" key="2">
    <source>
        <dbReference type="Proteomes" id="UP000035199"/>
    </source>
</evidence>
<dbReference type="STRING" id="571915.CMUST_09945"/>
<dbReference type="PATRIC" id="fig|571915.4.peg.2110"/>
<dbReference type="Proteomes" id="UP000035199">
    <property type="component" value="Chromosome"/>
</dbReference>
<dbReference type="RefSeq" id="WP_047262358.1">
    <property type="nucleotide sequence ID" value="NZ_CP011542.1"/>
</dbReference>
<protein>
    <submittedName>
        <fullName evidence="1">Uncharacterized protein</fullName>
    </submittedName>
</protein>
<gene>
    <name evidence="1" type="ORF">CMUST_09945</name>
</gene>
<dbReference type="AlphaFoldDB" id="A0A0G3H0L6"/>